<dbReference type="InterPro" id="IPR000719">
    <property type="entry name" value="Prot_kinase_dom"/>
</dbReference>
<keyword evidence="3" id="KW-0547">Nucleotide-binding</keyword>
<dbReference type="Pfam" id="PF00069">
    <property type="entry name" value="Pkinase"/>
    <property type="match status" value="1"/>
</dbReference>
<dbReference type="SMART" id="SM00220">
    <property type="entry name" value="S_TKc"/>
    <property type="match status" value="1"/>
</dbReference>
<evidence type="ECO:0000256" key="4">
    <source>
        <dbReference type="ARBA" id="ARBA00022777"/>
    </source>
</evidence>
<dbReference type="PANTHER" id="PTHR24345:SF0">
    <property type="entry name" value="CELL CYCLE SERINE_THREONINE-PROTEIN KINASE CDC5_MSD2"/>
    <property type="match status" value="1"/>
</dbReference>
<evidence type="ECO:0000313" key="10">
    <source>
        <dbReference type="Proteomes" id="UP000049127"/>
    </source>
</evidence>
<dbReference type="Proteomes" id="UP000049127">
    <property type="component" value="Unassembled WGS sequence"/>
</dbReference>
<dbReference type="SUPFAM" id="SSF56112">
    <property type="entry name" value="Protein kinase-like (PK-like)"/>
    <property type="match status" value="1"/>
</dbReference>
<dbReference type="InterPro" id="IPR008271">
    <property type="entry name" value="Ser/Thr_kinase_AS"/>
</dbReference>
<evidence type="ECO:0000313" key="8">
    <source>
        <dbReference type="EMBL" id="CEQ02482.1"/>
    </source>
</evidence>
<dbReference type="GO" id="GO:0005524">
    <property type="term" value="F:ATP binding"/>
    <property type="evidence" value="ECO:0007669"/>
    <property type="project" value="UniProtKB-KW"/>
</dbReference>
<keyword evidence="1 8" id="KW-0723">Serine/threonine-protein kinase</keyword>
<reference evidence="8 10" key="2">
    <citation type="submission" date="2015-01" db="EMBL/GenBank/DDBJ databases">
        <authorList>
            <person name="Aslett A.Martin."/>
            <person name="De Silva Nishadi"/>
        </authorList>
    </citation>
    <scope>NUCLEOTIDE SEQUENCE [LARGE SCALE GENOMIC DNA]</scope>
    <source>
        <strain evidence="8 10">R28058</strain>
    </source>
</reference>
<dbReference type="PANTHER" id="PTHR24345">
    <property type="entry name" value="SERINE/THREONINE-PROTEIN KINASE PLK"/>
    <property type="match status" value="1"/>
</dbReference>
<gene>
    <name evidence="8" type="primary">pknD</name>
    <name evidence="7" type="ORF">ATCC9714_05991</name>
    <name evidence="8" type="ORF">R28058_02151</name>
</gene>
<dbReference type="Gene3D" id="3.30.200.20">
    <property type="entry name" value="Phosphorylase Kinase, domain 1"/>
    <property type="match status" value="1"/>
</dbReference>
<keyword evidence="2 8" id="KW-0808">Transferase</keyword>
<dbReference type="GO" id="GO:0004674">
    <property type="term" value="F:protein serine/threonine kinase activity"/>
    <property type="evidence" value="ECO:0007669"/>
    <property type="project" value="UniProtKB-KW"/>
</dbReference>
<dbReference type="KEGG" id="psor:RSJ16_03890"/>
<keyword evidence="4 8" id="KW-0418">Kinase</keyword>
<dbReference type="EMBL" id="LN679998">
    <property type="protein sequence ID" value="CEJ72711.1"/>
    <property type="molecule type" value="Genomic_DNA"/>
</dbReference>
<feature type="domain" description="Protein kinase" evidence="6">
    <location>
        <begin position="10"/>
        <end position="272"/>
    </location>
</feature>
<evidence type="ECO:0000313" key="9">
    <source>
        <dbReference type="Proteomes" id="UP000032811"/>
    </source>
</evidence>
<evidence type="ECO:0000256" key="2">
    <source>
        <dbReference type="ARBA" id="ARBA00022679"/>
    </source>
</evidence>
<dbReference type="GeneID" id="97536472"/>
<dbReference type="PROSITE" id="PS50011">
    <property type="entry name" value="PROTEIN_KINASE_DOM"/>
    <property type="match status" value="1"/>
</dbReference>
<dbReference type="CDD" id="cd14014">
    <property type="entry name" value="STKc_PknB_like"/>
    <property type="match status" value="1"/>
</dbReference>
<proteinExistence type="predicted"/>
<dbReference type="OrthoDB" id="9788659at2"/>
<keyword evidence="5" id="KW-0067">ATP-binding</keyword>
<dbReference type="RefSeq" id="WP_054632003.1">
    <property type="nucleotide sequence ID" value="NZ_CDLJ01000002.1"/>
</dbReference>
<evidence type="ECO:0000256" key="3">
    <source>
        <dbReference type="ARBA" id="ARBA00022741"/>
    </source>
</evidence>
<evidence type="ECO:0000313" key="7">
    <source>
        <dbReference type="EMBL" id="CEJ72711.1"/>
    </source>
</evidence>
<evidence type="ECO:0000256" key="1">
    <source>
        <dbReference type="ARBA" id="ARBA00022527"/>
    </source>
</evidence>
<dbReference type="AlphaFoldDB" id="A0A0A1RXA7"/>
<dbReference type="EMBL" id="CEKZ01000003">
    <property type="protein sequence ID" value="CEQ02482.1"/>
    <property type="molecule type" value="Genomic_DNA"/>
</dbReference>
<accession>A0A0A1RXA7</accession>
<evidence type="ECO:0000256" key="5">
    <source>
        <dbReference type="ARBA" id="ARBA00022840"/>
    </source>
</evidence>
<sequence length="353" mass="41278">MDIIANIDLKIIKPLKSEGVNSKLYLVEDVQMGKKFILKKIKKSSFKNPDKCFEEPKKICKANHSNIIKINHVSYDDENIYITMPYYNKGSLYHLLQTRSLTIEEIKNYALDFLSAVDYIHSIGIAHCDIKPNNILISNENKAILTDFGSAVYLNKDGIGKLRNVYYKHIAPEQCKSTTITNKVDIYQIGTTLYRMCNGNLEYNTQLKKYKDINMVKIASACGKFPIRNKYLPHIPKSMSKIIEKCINVNPEDRYENVSEIIEDIQKIDENLNWKCQFEEDIYYFIRNNKDNSTTQVIASKDEDYWSIKTVRVNKETRKYTVYKGYCYEYIEKRSEAFKEINKIIALLSYRSK</sequence>
<name>A0A0A1RXA7_PARSO</name>
<evidence type="ECO:0000259" key="6">
    <source>
        <dbReference type="PROSITE" id="PS50011"/>
    </source>
</evidence>
<organism evidence="8 10">
    <name type="scientific">Paraclostridium sordellii</name>
    <name type="common">Clostridium sordellii</name>
    <dbReference type="NCBI Taxonomy" id="1505"/>
    <lineage>
        <taxon>Bacteria</taxon>
        <taxon>Bacillati</taxon>
        <taxon>Bacillota</taxon>
        <taxon>Clostridia</taxon>
        <taxon>Peptostreptococcales</taxon>
        <taxon>Peptostreptococcaceae</taxon>
        <taxon>Paraclostridium</taxon>
    </lineage>
</organism>
<dbReference type="EC" id="2.7.11.1" evidence="8"/>
<dbReference type="PROSITE" id="PS00108">
    <property type="entry name" value="PROTEIN_KINASE_ST"/>
    <property type="match status" value="1"/>
</dbReference>
<dbReference type="InterPro" id="IPR011009">
    <property type="entry name" value="Kinase-like_dom_sf"/>
</dbReference>
<dbReference type="Gene3D" id="1.10.510.10">
    <property type="entry name" value="Transferase(Phosphotransferase) domain 1"/>
    <property type="match status" value="1"/>
</dbReference>
<protein>
    <submittedName>
        <fullName evidence="8">Serine/Threonine protein kinase</fullName>
        <ecNumber evidence="8">2.7.11.1</ecNumber>
    </submittedName>
    <submittedName>
        <fullName evidence="7">Tyrosine kinase family protein</fullName>
    </submittedName>
</protein>
<keyword evidence="9" id="KW-1185">Reference proteome</keyword>
<reference evidence="7 9" key="1">
    <citation type="submission" date="2014-11" db="EMBL/GenBank/DDBJ databases">
        <authorList>
            <person name="Aslett M.A."/>
            <person name="De Silva N."/>
        </authorList>
    </citation>
    <scope>NUCLEOTIDE SEQUENCE [LARGE SCALE GENOMIC DNA]</scope>
    <source>
        <strain evidence="7 9">ATCC9714</strain>
    </source>
</reference>
<dbReference type="Proteomes" id="UP000032811">
    <property type="component" value="Chromosome 1"/>
</dbReference>